<gene>
    <name evidence="1" type="ORF">GCM10023335_85120</name>
</gene>
<accession>A0ABP9JQB6</accession>
<organism evidence="1 2">
    <name type="scientific">Streptomyces siamensis</name>
    <dbReference type="NCBI Taxonomy" id="1274986"/>
    <lineage>
        <taxon>Bacteria</taxon>
        <taxon>Bacillati</taxon>
        <taxon>Actinomycetota</taxon>
        <taxon>Actinomycetes</taxon>
        <taxon>Kitasatosporales</taxon>
        <taxon>Streptomycetaceae</taxon>
        <taxon>Streptomyces</taxon>
    </lineage>
</organism>
<sequence length="83" mass="9015">MPAEARSTTDRVVAIRMAQRGFLRRTGGRPEDRTSGLRARGGCGWRCGRAGERRGVGKGDTSGRPWAWGSVSTVGRYDLRPAP</sequence>
<keyword evidence="2" id="KW-1185">Reference proteome</keyword>
<proteinExistence type="predicted"/>
<dbReference type="Proteomes" id="UP001501759">
    <property type="component" value="Unassembled WGS sequence"/>
</dbReference>
<dbReference type="EMBL" id="BAABKB010000046">
    <property type="protein sequence ID" value="GAA5037212.1"/>
    <property type="molecule type" value="Genomic_DNA"/>
</dbReference>
<protein>
    <submittedName>
        <fullName evidence="1">Uncharacterized protein</fullName>
    </submittedName>
</protein>
<evidence type="ECO:0000313" key="1">
    <source>
        <dbReference type="EMBL" id="GAA5037212.1"/>
    </source>
</evidence>
<comment type="caution">
    <text evidence="1">The sequence shown here is derived from an EMBL/GenBank/DDBJ whole genome shotgun (WGS) entry which is preliminary data.</text>
</comment>
<evidence type="ECO:0000313" key="2">
    <source>
        <dbReference type="Proteomes" id="UP001501759"/>
    </source>
</evidence>
<name>A0ABP9JQB6_9ACTN</name>
<reference evidence="2" key="1">
    <citation type="journal article" date="2019" name="Int. J. Syst. Evol. Microbiol.">
        <title>The Global Catalogue of Microorganisms (GCM) 10K type strain sequencing project: providing services to taxonomists for standard genome sequencing and annotation.</title>
        <authorList>
            <consortium name="The Broad Institute Genomics Platform"/>
            <consortium name="The Broad Institute Genome Sequencing Center for Infectious Disease"/>
            <person name="Wu L."/>
            <person name="Ma J."/>
        </authorList>
    </citation>
    <scope>NUCLEOTIDE SEQUENCE [LARGE SCALE GENOMIC DNA]</scope>
    <source>
        <strain evidence="2">JCM 18409</strain>
    </source>
</reference>